<evidence type="ECO:0008006" key="3">
    <source>
        <dbReference type="Google" id="ProtNLM"/>
    </source>
</evidence>
<organism evidence="1 2">
    <name type="scientific">Diacronema lutheri</name>
    <name type="common">Unicellular marine alga</name>
    <name type="synonym">Monochrysis lutheri</name>
    <dbReference type="NCBI Taxonomy" id="2081491"/>
    <lineage>
        <taxon>Eukaryota</taxon>
        <taxon>Haptista</taxon>
        <taxon>Haptophyta</taxon>
        <taxon>Pavlovophyceae</taxon>
        <taxon>Pavlovales</taxon>
        <taxon>Pavlovaceae</taxon>
        <taxon>Diacronema</taxon>
    </lineage>
</organism>
<dbReference type="PANTHER" id="PTHR47821">
    <property type="entry name" value="PHOSPHOGLYCERATE MUTASE FAMILY PROTEIN"/>
    <property type="match status" value="1"/>
</dbReference>
<reference evidence="1" key="1">
    <citation type="submission" date="2021-05" db="EMBL/GenBank/DDBJ databases">
        <title>The genome of the haptophyte Pavlova lutheri (Diacronema luteri, Pavlovales) - a model for lipid biosynthesis in eukaryotic algae.</title>
        <authorList>
            <person name="Hulatt C.J."/>
            <person name="Posewitz M.C."/>
        </authorList>
    </citation>
    <scope>NUCLEOTIDE SEQUENCE</scope>
    <source>
        <strain evidence="1">NIVA-4/92</strain>
    </source>
</reference>
<dbReference type="OrthoDB" id="354304at2759"/>
<sequence>MRAARLHARVALRRGLVAFSAASAPHNSYYMLRHGQSLANVEGIISSSPQVATVAHGLSEEGRAQARLAADAFAALARDQPAAIISSDFLRARETAEIVAARLARDERSEPPLHLGRVSLDERLRERRFGEFDGRSVENYKRVWEEDEADGSHTLFGVESVASVAARAGELLASLEASLPADRRPWLVLLVAHGDVLQILQAAALALEPRMHRTLVHLGTAELRKLERPSALHDAYAEYIDYYGGQLDRGWKS</sequence>
<dbReference type="OMA" id="ESEFQGC"/>
<dbReference type="InterPro" id="IPR013078">
    <property type="entry name" value="His_Pase_superF_clade-1"/>
</dbReference>
<dbReference type="Gene3D" id="3.40.50.1240">
    <property type="entry name" value="Phosphoglycerate mutase-like"/>
    <property type="match status" value="1"/>
</dbReference>
<proteinExistence type="predicted"/>
<dbReference type="InterPro" id="IPR029033">
    <property type="entry name" value="His_PPase_superfam"/>
</dbReference>
<dbReference type="PROSITE" id="PS00175">
    <property type="entry name" value="PG_MUTASE"/>
    <property type="match status" value="1"/>
</dbReference>
<dbReference type="PANTHER" id="PTHR47821:SF2">
    <property type="entry name" value="PHOSPHOGLYCERATE MUTASE FAMILY PROTEIN"/>
    <property type="match status" value="1"/>
</dbReference>
<dbReference type="AlphaFoldDB" id="A0A8J5XJK5"/>
<evidence type="ECO:0000313" key="2">
    <source>
        <dbReference type="Proteomes" id="UP000751190"/>
    </source>
</evidence>
<comment type="caution">
    <text evidence="1">The sequence shown here is derived from an EMBL/GenBank/DDBJ whole genome shotgun (WGS) entry which is preliminary data.</text>
</comment>
<dbReference type="Proteomes" id="UP000751190">
    <property type="component" value="Unassembled WGS sequence"/>
</dbReference>
<dbReference type="GO" id="GO:0003824">
    <property type="term" value="F:catalytic activity"/>
    <property type="evidence" value="ECO:0007669"/>
    <property type="project" value="InterPro"/>
</dbReference>
<dbReference type="SUPFAM" id="SSF53254">
    <property type="entry name" value="Phosphoglycerate mutase-like"/>
    <property type="match status" value="1"/>
</dbReference>
<dbReference type="Pfam" id="PF00300">
    <property type="entry name" value="His_Phos_1"/>
    <property type="match status" value="1"/>
</dbReference>
<gene>
    <name evidence="1" type="ORF">KFE25_007526</name>
</gene>
<dbReference type="CDD" id="cd07067">
    <property type="entry name" value="HP_PGM_like"/>
    <property type="match status" value="1"/>
</dbReference>
<protein>
    <recommendedName>
        <fullName evidence="3">Phosphoglycerate mutase</fullName>
    </recommendedName>
</protein>
<accession>A0A8J5XJK5</accession>
<name>A0A8J5XJK5_DIALT</name>
<dbReference type="InterPro" id="IPR001345">
    <property type="entry name" value="PG/BPGM_mutase_AS"/>
</dbReference>
<dbReference type="EMBL" id="JAGTXO010000003">
    <property type="protein sequence ID" value="KAG8469008.1"/>
    <property type="molecule type" value="Genomic_DNA"/>
</dbReference>
<evidence type="ECO:0000313" key="1">
    <source>
        <dbReference type="EMBL" id="KAG8469008.1"/>
    </source>
</evidence>
<keyword evidence="2" id="KW-1185">Reference proteome</keyword>
<dbReference type="SMART" id="SM00855">
    <property type="entry name" value="PGAM"/>
    <property type="match status" value="1"/>
</dbReference>